<evidence type="ECO:0000313" key="1">
    <source>
        <dbReference type="EMBL" id="NMQ18993.1"/>
    </source>
</evidence>
<dbReference type="RefSeq" id="WP_169248256.1">
    <property type="nucleotide sequence ID" value="NZ_SPMZ01000018.1"/>
</dbReference>
<comment type="caution">
    <text evidence="1">The sequence shown here is derived from an EMBL/GenBank/DDBJ whole genome shotgun (WGS) entry which is preliminary data.</text>
</comment>
<dbReference type="EMBL" id="SPMZ01000018">
    <property type="protein sequence ID" value="NMQ18993.1"/>
    <property type="molecule type" value="Genomic_DNA"/>
</dbReference>
<accession>A0ABX1TLE9</accession>
<organism evidence="1 2">
    <name type="scientific">Candidatus Competibacter phosphatis</name>
    <dbReference type="NCBI Taxonomy" id="221280"/>
    <lineage>
        <taxon>Bacteria</taxon>
        <taxon>Pseudomonadati</taxon>
        <taxon>Pseudomonadota</taxon>
        <taxon>Gammaproteobacteria</taxon>
        <taxon>Candidatus Competibacteraceae</taxon>
        <taxon>Candidatus Competibacter</taxon>
    </lineage>
</organism>
<sequence length="302" mass="33078">MAFGDAYLTCPLTDGDLPAELWGSETLAIDLAGGPYQFSGLVPAQAGWVQARFQSLCGAVSEVPAPVSTTIHRLPESAFREIDTRGWVYTFDRDYHPERLCLAGWGFLAEIRFEPGLRGRLWTCRTDLERFAGVFENFFRVLVAYRVMQSGGVLLHSAAFARDGRAQVVFGRSGAGKSTSSRFALNAGWEVLSDDMNALLPDPWQVEKLPFAGDLGQTPSRSRAYPIAGLRWLQQAATHAVRPMSGTLALARLLVCAPVVNEDPFRVDGLLHNLTNLLGHASAETLDFARDPGFLSLLDPDH</sequence>
<dbReference type="InterPro" id="IPR027417">
    <property type="entry name" value="P-loop_NTPase"/>
</dbReference>
<evidence type="ECO:0000313" key="2">
    <source>
        <dbReference type="Proteomes" id="UP000760480"/>
    </source>
</evidence>
<name>A0ABX1TLE9_9GAMM</name>
<dbReference type="Gene3D" id="3.40.50.300">
    <property type="entry name" value="P-loop containing nucleotide triphosphate hydrolases"/>
    <property type="match status" value="1"/>
</dbReference>
<protein>
    <recommendedName>
        <fullName evidence="3">HprK-related kinase A</fullName>
    </recommendedName>
</protein>
<proteinExistence type="predicted"/>
<dbReference type="Proteomes" id="UP000760480">
    <property type="component" value="Unassembled WGS sequence"/>
</dbReference>
<reference evidence="1 2" key="1">
    <citation type="submission" date="2019-03" db="EMBL/GenBank/DDBJ databases">
        <title>Metabolic reconstructions from genomes of highly enriched 'Candidatus Accumulibacter' and 'Candidatus Competibacter' bioreactor populations.</title>
        <authorList>
            <person name="Annavajhala M.K."/>
            <person name="Welles L."/>
            <person name="Abbas B."/>
            <person name="Sorokin D."/>
            <person name="Park H."/>
            <person name="Van Loosdrecht M."/>
            <person name="Chandran K."/>
        </authorList>
    </citation>
    <scope>NUCLEOTIDE SEQUENCE [LARGE SCALE GENOMIC DNA]</scope>
    <source>
        <strain evidence="1 2">SBR_G</strain>
    </source>
</reference>
<dbReference type="SUPFAM" id="SSF53795">
    <property type="entry name" value="PEP carboxykinase-like"/>
    <property type="match status" value="1"/>
</dbReference>
<evidence type="ECO:0008006" key="3">
    <source>
        <dbReference type="Google" id="ProtNLM"/>
    </source>
</evidence>
<keyword evidence="2" id="KW-1185">Reference proteome</keyword>
<gene>
    <name evidence="1" type="ORF">E4P82_07090</name>
</gene>